<dbReference type="Proteomes" id="UP000000845">
    <property type="component" value="Chromosome"/>
</dbReference>
<dbReference type="PROSITE" id="PS51257">
    <property type="entry name" value="PROKAR_LIPOPROTEIN"/>
    <property type="match status" value="1"/>
</dbReference>
<reference evidence="2" key="1">
    <citation type="submission" date="2009-09" db="EMBL/GenBank/DDBJ databases">
        <title>The complete chromosome of Sebaldella termitidis ATCC 33386.</title>
        <authorList>
            <consortium name="US DOE Joint Genome Institute (JGI-PGF)"/>
            <person name="Lucas S."/>
            <person name="Copeland A."/>
            <person name="Lapidus A."/>
            <person name="Glavina del Rio T."/>
            <person name="Dalin E."/>
            <person name="Tice H."/>
            <person name="Bruce D."/>
            <person name="Goodwin L."/>
            <person name="Pitluck S."/>
            <person name="Kyrpides N."/>
            <person name="Mavromatis K."/>
            <person name="Ivanova N."/>
            <person name="Mikhailova N."/>
            <person name="Sims D."/>
            <person name="Meincke L."/>
            <person name="Brettin T."/>
            <person name="Detter J.C."/>
            <person name="Han C."/>
            <person name="Larimer F."/>
            <person name="Land M."/>
            <person name="Hauser L."/>
            <person name="Markowitz V."/>
            <person name="Cheng J.F."/>
            <person name="Hugenholtz P."/>
            <person name="Woyke T."/>
            <person name="Wu D."/>
            <person name="Eisen J.A."/>
        </authorList>
    </citation>
    <scope>NUCLEOTIDE SEQUENCE [LARGE SCALE GENOMIC DNA]</scope>
    <source>
        <strain evidence="2">ATCC 33386 / NCTC 11300</strain>
    </source>
</reference>
<dbReference type="KEGG" id="str:Sterm_1816"/>
<proteinExistence type="predicted"/>
<name>D1AIY6_SEBTE</name>
<dbReference type="AlphaFoldDB" id="D1AIY6"/>
<accession>D1AIY6</accession>
<reference evidence="1 2" key="2">
    <citation type="journal article" date="2010" name="Stand. Genomic Sci.">
        <title>Complete genome sequence of Sebaldella termitidis type strain (NCTC 11300).</title>
        <authorList>
            <person name="Harmon-Smith M."/>
            <person name="Celia L."/>
            <person name="Chertkov O."/>
            <person name="Lapidus A."/>
            <person name="Copeland A."/>
            <person name="Glavina Del Rio T."/>
            <person name="Nolan M."/>
            <person name="Lucas S."/>
            <person name="Tice H."/>
            <person name="Cheng J.F."/>
            <person name="Han C."/>
            <person name="Detter J.C."/>
            <person name="Bruce D."/>
            <person name="Goodwin L."/>
            <person name="Pitluck S."/>
            <person name="Pati A."/>
            <person name="Liolios K."/>
            <person name="Ivanova N."/>
            <person name="Mavromatis K."/>
            <person name="Mikhailova N."/>
            <person name="Chen A."/>
            <person name="Palaniappan K."/>
            <person name="Land M."/>
            <person name="Hauser L."/>
            <person name="Chang Y.J."/>
            <person name="Jeffries C.D."/>
            <person name="Brettin T."/>
            <person name="Goker M."/>
            <person name="Beck B."/>
            <person name="Bristow J."/>
            <person name="Eisen J.A."/>
            <person name="Markowitz V."/>
            <person name="Hugenholtz P."/>
            <person name="Kyrpides N.C."/>
            <person name="Klenk H.P."/>
            <person name="Chen F."/>
        </authorList>
    </citation>
    <scope>NUCLEOTIDE SEQUENCE [LARGE SCALE GENOMIC DNA]</scope>
    <source>
        <strain evidence="2">ATCC 33386 / NCTC 11300</strain>
    </source>
</reference>
<evidence type="ECO:0008006" key="3">
    <source>
        <dbReference type="Google" id="ProtNLM"/>
    </source>
</evidence>
<dbReference type="Pfam" id="PF13644">
    <property type="entry name" value="DKNYY"/>
    <property type="match status" value="1"/>
</dbReference>
<dbReference type="InterPro" id="IPR027375">
    <property type="entry name" value="DKNYY"/>
</dbReference>
<keyword evidence="2" id="KW-1185">Reference proteome</keyword>
<evidence type="ECO:0000313" key="1">
    <source>
        <dbReference type="EMBL" id="ACZ08674.1"/>
    </source>
</evidence>
<dbReference type="HOGENOM" id="CLU_1069160_0_0_0"/>
<dbReference type="STRING" id="526218.Sterm_1816"/>
<evidence type="ECO:0000313" key="2">
    <source>
        <dbReference type="Proteomes" id="UP000000845"/>
    </source>
</evidence>
<organism evidence="1 2">
    <name type="scientific">Sebaldella termitidis (strain ATCC 33386 / NCTC 11300)</name>
    <dbReference type="NCBI Taxonomy" id="526218"/>
    <lineage>
        <taxon>Bacteria</taxon>
        <taxon>Fusobacteriati</taxon>
        <taxon>Fusobacteriota</taxon>
        <taxon>Fusobacteriia</taxon>
        <taxon>Fusobacteriales</taxon>
        <taxon>Leptotrichiaceae</taxon>
        <taxon>Sebaldella</taxon>
    </lineage>
</organism>
<dbReference type="RefSeq" id="WP_012861268.1">
    <property type="nucleotide sequence ID" value="NC_013517.1"/>
</dbReference>
<protein>
    <recommendedName>
        <fullName evidence="3">DKNYY family protein</fullName>
    </recommendedName>
</protein>
<gene>
    <name evidence="1" type="ordered locus">Sterm_1816</name>
</gene>
<sequence length="260" mass="30056">MHKNLALLIGISIFYTSFSCVVNEEGPGRISRRYGYIKTGNEIFYGSYLETKSLALNEESLKTDVRKLRKTTGADAETFKEINQCYGADKNRVYYQGIEFVSNDGFQILGSYDSDIRYRDGTTEHIRDYVVKTKDSVYDGLKFVNMDSPSFQLLYAGHGGMIYAQDKTGIYYKGVEKIDSLPVKNDDFRILENGEHIYLITRYRVYMENRLIKEADPETFGIFDNGVFPEISRDKKNYYKNGEKMTSQEVKKIFKIKNGR</sequence>
<dbReference type="EMBL" id="CP001739">
    <property type="protein sequence ID" value="ACZ08674.1"/>
    <property type="molecule type" value="Genomic_DNA"/>
</dbReference>